<sequence length="509" mass="54972">MGIFNYLQRLGKALMLPIATLPVAALLLRFGQPDVFNIPFIASAGGGIFENLPLLFALGIAIGLAKDNAGAAALAGVVGFLVLTKATSVIDSTINMSFFAGIIAGIVAGHCYNRFSNTRLPEFLAFFAGKRLVPIMTGIICLFIAWICGYVWPYVQHGIDTFSLLVSKSGMAGWFTYGVLNRSLIPFGLHYILHSVFWFSLGDCLKITYDLASSVHNICLAPDVVRSLTIGAAVPGIDGSTITQIATDMSRGDLNRFFAGDPHAGIYMAWAYPIFMGGLPGAALAMYLAAPKERRPQIGGMLLSVALTTFLTGITEPIEFSFLFLAPALYVLHAILAGVSIVIVNSLGILHGFGFSAGLIDLVLSWGLATKPWLLIPLIALFFMLYFVCFTLMIRIFNLRTPGREIGETTQATSASQDNETIQHYITALGGSQNIHTVDACITRLRLTVEDNTQLDEHRLKQLGAKGVLKIGKQSVQVVLGPQAESIAGQIRTQLPSDRPDKRSPNKRS</sequence>
<feature type="transmembrane region" description="Helical" evidence="13">
    <location>
        <begin position="349"/>
        <end position="368"/>
    </location>
</feature>
<evidence type="ECO:0000256" key="7">
    <source>
        <dbReference type="ARBA" id="ARBA00022692"/>
    </source>
</evidence>
<keyword evidence="5" id="KW-0808">Transferase</keyword>
<dbReference type="EMBL" id="NSCM01000009">
    <property type="protein sequence ID" value="RAX13106.1"/>
    <property type="molecule type" value="Genomic_DNA"/>
</dbReference>
<dbReference type="InterPro" id="IPR001996">
    <property type="entry name" value="PTS_IIB_1"/>
</dbReference>
<keyword evidence="2" id="KW-0813">Transport</keyword>
<proteinExistence type="predicted"/>
<evidence type="ECO:0000313" key="16">
    <source>
        <dbReference type="EMBL" id="RAX13106.1"/>
    </source>
</evidence>
<feature type="transmembrane region" description="Helical" evidence="13">
    <location>
        <begin position="94"/>
        <end position="112"/>
    </location>
</feature>
<evidence type="ECO:0000313" key="17">
    <source>
        <dbReference type="Proteomes" id="UP000250919"/>
    </source>
</evidence>
<feature type="active site" description="Phosphocysteine intermediate; for EIIB activity" evidence="11">
    <location>
        <position position="441"/>
    </location>
</feature>
<dbReference type="GO" id="GO:0016301">
    <property type="term" value="F:kinase activity"/>
    <property type="evidence" value="ECO:0007669"/>
    <property type="project" value="UniProtKB-KW"/>
</dbReference>
<evidence type="ECO:0000256" key="9">
    <source>
        <dbReference type="ARBA" id="ARBA00022989"/>
    </source>
</evidence>
<feature type="domain" description="PTS EIIC type-1" evidence="15">
    <location>
        <begin position="1"/>
        <end position="406"/>
    </location>
</feature>
<feature type="transmembrane region" description="Helical" evidence="13">
    <location>
        <begin position="36"/>
        <end position="62"/>
    </location>
</feature>
<evidence type="ECO:0000256" key="4">
    <source>
        <dbReference type="ARBA" id="ARBA00022597"/>
    </source>
</evidence>
<dbReference type="GO" id="GO:0009401">
    <property type="term" value="P:phosphoenolpyruvate-dependent sugar phosphotransferase system"/>
    <property type="evidence" value="ECO:0007669"/>
    <property type="project" value="UniProtKB-KW"/>
</dbReference>
<dbReference type="GO" id="GO:0005886">
    <property type="term" value="C:plasma membrane"/>
    <property type="evidence" value="ECO:0007669"/>
    <property type="project" value="UniProtKB-SubCell"/>
</dbReference>
<dbReference type="Pfam" id="PF02378">
    <property type="entry name" value="PTS_EIIC"/>
    <property type="match status" value="1"/>
</dbReference>
<dbReference type="NCBIfam" id="TIGR01998">
    <property type="entry name" value="PTS-II-BC-nag"/>
    <property type="match status" value="1"/>
</dbReference>
<protein>
    <submittedName>
        <fullName evidence="16">PTS N-acetyl-D-glucosamine transporter</fullName>
    </submittedName>
</protein>
<feature type="domain" description="PTS EIIB type-1" evidence="14">
    <location>
        <begin position="419"/>
        <end position="501"/>
    </location>
</feature>
<evidence type="ECO:0000256" key="8">
    <source>
        <dbReference type="ARBA" id="ARBA00022777"/>
    </source>
</evidence>
<evidence type="ECO:0000256" key="3">
    <source>
        <dbReference type="ARBA" id="ARBA00022475"/>
    </source>
</evidence>
<gene>
    <name evidence="16" type="ORF">CKY02_08985</name>
</gene>
<feature type="transmembrane region" description="Helical" evidence="13">
    <location>
        <begin position="297"/>
        <end position="314"/>
    </location>
</feature>
<dbReference type="GO" id="GO:0019866">
    <property type="term" value="C:organelle inner membrane"/>
    <property type="evidence" value="ECO:0007669"/>
    <property type="project" value="InterPro"/>
</dbReference>
<dbReference type="GeneID" id="88806007"/>
<dbReference type="GO" id="GO:0008982">
    <property type="term" value="F:protein-N(PI)-phosphohistidine-sugar phosphotransferase activity"/>
    <property type="evidence" value="ECO:0007669"/>
    <property type="project" value="InterPro"/>
</dbReference>
<dbReference type="InterPro" id="IPR050429">
    <property type="entry name" value="PTS_Glucose_EIICBA"/>
</dbReference>
<feature type="transmembrane region" description="Helical" evidence="13">
    <location>
        <begin position="132"/>
        <end position="152"/>
    </location>
</feature>
<dbReference type="PROSITE" id="PS51103">
    <property type="entry name" value="PTS_EIIC_TYPE_1"/>
    <property type="match status" value="1"/>
</dbReference>
<dbReference type="InterPro" id="IPR036878">
    <property type="entry name" value="Glu_permease_IIB"/>
</dbReference>
<dbReference type="AlphaFoldDB" id="A0A329X954"/>
<evidence type="ECO:0000259" key="14">
    <source>
        <dbReference type="PROSITE" id="PS51098"/>
    </source>
</evidence>
<evidence type="ECO:0000256" key="10">
    <source>
        <dbReference type="ARBA" id="ARBA00023136"/>
    </source>
</evidence>
<dbReference type="PROSITE" id="PS51098">
    <property type="entry name" value="PTS_EIIB_TYPE_1"/>
    <property type="match status" value="1"/>
</dbReference>
<feature type="transmembrane region" description="Helical" evidence="13">
    <location>
        <begin position="374"/>
        <end position="394"/>
    </location>
</feature>
<feature type="transmembrane region" description="Helical" evidence="13">
    <location>
        <begin position="69"/>
        <end position="88"/>
    </location>
</feature>
<dbReference type="NCBIfam" id="TIGR00826">
    <property type="entry name" value="EIIB_glc"/>
    <property type="match status" value="1"/>
</dbReference>
<dbReference type="Proteomes" id="UP000250919">
    <property type="component" value="Unassembled WGS sequence"/>
</dbReference>
<feature type="region of interest" description="Disordered" evidence="12">
    <location>
        <begin position="489"/>
        <end position="509"/>
    </location>
</feature>
<feature type="compositionally biased region" description="Basic and acidic residues" evidence="12">
    <location>
        <begin position="498"/>
        <end position="509"/>
    </location>
</feature>
<dbReference type="InterPro" id="IPR003352">
    <property type="entry name" value="PTS_EIIC"/>
</dbReference>
<evidence type="ECO:0000256" key="2">
    <source>
        <dbReference type="ARBA" id="ARBA00022448"/>
    </source>
</evidence>
<dbReference type="InterPro" id="IPR013013">
    <property type="entry name" value="PTS_EIIC_1"/>
</dbReference>
<feature type="transmembrane region" description="Helical" evidence="13">
    <location>
        <begin position="320"/>
        <end position="342"/>
    </location>
</feature>
<keyword evidence="7 13" id="KW-0812">Transmembrane</keyword>
<keyword evidence="8" id="KW-0418">Kinase</keyword>
<dbReference type="PANTHER" id="PTHR30009:SF4">
    <property type="entry name" value="PTS SYSTEM N-ACETYLGLUCOSAMINE-SPECIFIC EIICBA COMPONENT"/>
    <property type="match status" value="1"/>
</dbReference>
<keyword evidence="6" id="KW-0598">Phosphotransferase system</keyword>
<dbReference type="GO" id="GO:0015572">
    <property type="term" value="F:N-acetylglucosamine transmembrane transporter activity"/>
    <property type="evidence" value="ECO:0007669"/>
    <property type="project" value="InterPro"/>
</dbReference>
<comment type="subcellular location">
    <subcellularLocation>
        <location evidence="1">Cell membrane</location>
        <topology evidence="1">Multi-pass membrane protein</topology>
    </subcellularLocation>
</comment>
<evidence type="ECO:0000256" key="5">
    <source>
        <dbReference type="ARBA" id="ARBA00022679"/>
    </source>
</evidence>
<dbReference type="PROSITE" id="PS01035">
    <property type="entry name" value="PTS_EIIB_TYPE_1_CYS"/>
    <property type="match status" value="1"/>
</dbReference>
<organism evidence="16 17">
    <name type="scientific">Photorhabdus bodei</name>
    <dbReference type="NCBI Taxonomy" id="2029681"/>
    <lineage>
        <taxon>Bacteria</taxon>
        <taxon>Pseudomonadati</taxon>
        <taxon>Pseudomonadota</taxon>
        <taxon>Gammaproteobacteria</taxon>
        <taxon>Enterobacterales</taxon>
        <taxon>Morganellaceae</taxon>
        <taxon>Photorhabdus</taxon>
    </lineage>
</organism>
<keyword evidence="10 13" id="KW-0472">Membrane</keyword>
<evidence type="ECO:0000256" key="1">
    <source>
        <dbReference type="ARBA" id="ARBA00004651"/>
    </source>
</evidence>
<evidence type="ECO:0000256" key="6">
    <source>
        <dbReference type="ARBA" id="ARBA00022683"/>
    </source>
</evidence>
<keyword evidence="9 13" id="KW-1133">Transmembrane helix</keyword>
<dbReference type="Gene3D" id="3.30.1360.60">
    <property type="entry name" value="Glucose permease domain IIB"/>
    <property type="match status" value="1"/>
</dbReference>
<dbReference type="SUPFAM" id="SSF55604">
    <property type="entry name" value="Glucose permease domain IIB"/>
    <property type="match status" value="1"/>
</dbReference>
<dbReference type="Pfam" id="PF00367">
    <property type="entry name" value="PTS_EIIB"/>
    <property type="match status" value="1"/>
</dbReference>
<dbReference type="CDD" id="cd00212">
    <property type="entry name" value="PTS_IIB_glc"/>
    <property type="match status" value="1"/>
</dbReference>
<dbReference type="GO" id="GO:0090563">
    <property type="term" value="F:protein-phosphocysteine-sugar phosphotransferase activity"/>
    <property type="evidence" value="ECO:0007669"/>
    <property type="project" value="TreeGrafter"/>
</dbReference>
<evidence type="ECO:0000256" key="12">
    <source>
        <dbReference type="SAM" id="MobiDB-lite"/>
    </source>
</evidence>
<feature type="transmembrane region" description="Helical" evidence="13">
    <location>
        <begin position="270"/>
        <end position="290"/>
    </location>
</feature>
<keyword evidence="3" id="KW-1003">Cell membrane</keyword>
<name>A0A329X954_9GAMM</name>
<dbReference type="InterPro" id="IPR018113">
    <property type="entry name" value="PTrfase_EIIB_Cys"/>
</dbReference>
<evidence type="ECO:0000256" key="11">
    <source>
        <dbReference type="PROSITE-ProRule" id="PRU00421"/>
    </source>
</evidence>
<dbReference type="PANTHER" id="PTHR30009">
    <property type="entry name" value="CYTOCHROME C-TYPE SYNTHESIS PROTEIN AND PTS TRANSMEMBRANE COMPONENT"/>
    <property type="match status" value="1"/>
</dbReference>
<reference evidence="16 17" key="1">
    <citation type="journal article" date="2018" name="Int. J. Syst. Evol. Microbiol.">
        <title>Whole-genome-based revisit of Photorhabdus phylogeny: proposal for the elevation of most Photorhabdus subspecies to the species level and description of one novel species Photorhabdus bodei sp. nov., and one novel subspecies Photorhabdus laumondii subsp. clarkei subsp. nov.</title>
        <authorList>
            <person name="Machado R.A.R."/>
            <person name="Wuthrich D."/>
            <person name="Kuhnert P."/>
            <person name="Arce C.C.M."/>
            <person name="Thonen L."/>
            <person name="Ruiz C."/>
            <person name="Zhang X."/>
            <person name="Robert C.A.M."/>
            <person name="Karimi J."/>
            <person name="Kamali S."/>
            <person name="Ma J."/>
            <person name="Bruggmann R."/>
            <person name="Erb M."/>
        </authorList>
    </citation>
    <scope>NUCLEOTIDE SEQUENCE [LARGE SCALE GENOMIC DNA]</scope>
    <source>
        <strain evidence="16 17">LJ24-63</strain>
    </source>
</reference>
<accession>A0A329X954</accession>
<dbReference type="GO" id="GO:0015764">
    <property type="term" value="P:N-acetylglucosamine transport"/>
    <property type="evidence" value="ECO:0007669"/>
    <property type="project" value="TreeGrafter"/>
</dbReference>
<evidence type="ECO:0000256" key="13">
    <source>
        <dbReference type="SAM" id="Phobius"/>
    </source>
</evidence>
<dbReference type="InterPro" id="IPR010974">
    <property type="entry name" value="PTS_IIBC_nag"/>
</dbReference>
<dbReference type="RefSeq" id="WP_112895040.1">
    <property type="nucleotide sequence ID" value="NZ_CAWNYH010000009.1"/>
</dbReference>
<evidence type="ECO:0000259" key="15">
    <source>
        <dbReference type="PROSITE" id="PS51103"/>
    </source>
</evidence>
<feature type="transmembrane region" description="Helical" evidence="13">
    <location>
        <begin position="12"/>
        <end position="30"/>
    </location>
</feature>
<keyword evidence="4" id="KW-0762">Sugar transport</keyword>
<comment type="caution">
    <text evidence="16">The sequence shown here is derived from an EMBL/GenBank/DDBJ whole genome shotgun (WGS) entry which is preliminary data.</text>
</comment>